<keyword evidence="2" id="KW-1185">Reference proteome</keyword>
<evidence type="ECO:0000313" key="2">
    <source>
        <dbReference type="Proteomes" id="UP000185596"/>
    </source>
</evidence>
<reference evidence="1 2" key="1">
    <citation type="submission" date="2016-12" db="EMBL/GenBank/DDBJ databases">
        <title>The draft genome sequence of Actinophytocola sp. 11-183.</title>
        <authorList>
            <person name="Wang W."/>
            <person name="Yuan L."/>
        </authorList>
    </citation>
    <scope>NUCLEOTIDE SEQUENCE [LARGE SCALE GENOMIC DNA]</scope>
    <source>
        <strain evidence="1 2">11-183</strain>
    </source>
</reference>
<protein>
    <submittedName>
        <fullName evidence="1">Uncharacterized protein</fullName>
    </submittedName>
</protein>
<evidence type="ECO:0000313" key="1">
    <source>
        <dbReference type="EMBL" id="OLF17718.1"/>
    </source>
</evidence>
<proteinExistence type="predicted"/>
<comment type="caution">
    <text evidence="1">The sequence shown here is derived from an EMBL/GenBank/DDBJ whole genome shotgun (WGS) entry which is preliminary data.</text>
</comment>
<organism evidence="1 2">
    <name type="scientific">Actinophytocola xanthii</name>
    <dbReference type="NCBI Taxonomy" id="1912961"/>
    <lineage>
        <taxon>Bacteria</taxon>
        <taxon>Bacillati</taxon>
        <taxon>Actinomycetota</taxon>
        <taxon>Actinomycetes</taxon>
        <taxon>Pseudonocardiales</taxon>
        <taxon>Pseudonocardiaceae</taxon>
    </lineage>
</organism>
<name>A0A1Q8CTL9_9PSEU</name>
<accession>A0A1Q8CTL9</accession>
<sequence length="91" mass="10076">MGEDERRAAHHRLRVARAGLLDRADVIDGGVRRLLARLDLTRTDEEHERVIDALMGVCRAADALRALARGDIDEADEATCSMAHYARRALG</sequence>
<dbReference type="EMBL" id="MSIE01000014">
    <property type="protein sequence ID" value="OLF17718.1"/>
    <property type="molecule type" value="Genomic_DNA"/>
</dbReference>
<dbReference type="Proteomes" id="UP000185596">
    <property type="component" value="Unassembled WGS sequence"/>
</dbReference>
<dbReference type="AlphaFoldDB" id="A0A1Q8CTL9"/>
<dbReference type="RefSeq" id="WP_075125222.1">
    <property type="nucleotide sequence ID" value="NZ_MSIE01000014.1"/>
</dbReference>
<gene>
    <name evidence="1" type="ORF">BU204_09440</name>
</gene>